<protein>
    <submittedName>
        <fullName evidence="2">Uncharacterized protein</fullName>
    </submittedName>
</protein>
<dbReference type="EMBL" id="JAPAAF010000003">
    <property type="protein sequence ID" value="MCW0481756.1"/>
    <property type="molecule type" value="Genomic_DNA"/>
</dbReference>
<sequence>MTEQDQILLDDFKAKLRLLIRRHDHSKQEKQQLSERVSLLENEIAALKSENERLVKKYDDLKAAKVLSVSDPEKLQVKQRINKIVREIDKCIAQLNV</sequence>
<dbReference type="RefSeq" id="WP_282590366.1">
    <property type="nucleotide sequence ID" value="NZ_JAPAAF010000003.1"/>
</dbReference>
<feature type="coiled-coil region" evidence="1">
    <location>
        <begin position="16"/>
        <end position="64"/>
    </location>
</feature>
<evidence type="ECO:0000256" key="1">
    <source>
        <dbReference type="SAM" id="Coils"/>
    </source>
</evidence>
<keyword evidence="3" id="KW-1185">Reference proteome</keyword>
<organism evidence="2 3">
    <name type="scientific">Gaoshiqia sediminis</name>
    <dbReference type="NCBI Taxonomy" id="2986998"/>
    <lineage>
        <taxon>Bacteria</taxon>
        <taxon>Pseudomonadati</taxon>
        <taxon>Bacteroidota</taxon>
        <taxon>Bacteroidia</taxon>
        <taxon>Marinilabiliales</taxon>
        <taxon>Prolixibacteraceae</taxon>
        <taxon>Gaoshiqia</taxon>
    </lineage>
</organism>
<evidence type="ECO:0000313" key="3">
    <source>
        <dbReference type="Proteomes" id="UP001163821"/>
    </source>
</evidence>
<proteinExistence type="predicted"/>
<gene>
    <name evidence="2" type="ORF">N2K84_03370</name>
</gene>
<dbReference type="AlphaFoldDB" id="A0AA42C7M9"/>
<evidence type="ECO:0000313" key="2">
    <source>
        <dbReference type="EMBL" id="MCW0481756.1"/>
    </source>
</evidence>
<dbReference type="Proteomes" id="UP001163821">
    <property type="component" value="Unassembled WGS sequence"/>
</dbReference>
<reference evidence="2" key="1">
    <citation type="submission" date="2022-10" db="EMBL/GenBank/DDBJ databases">
        <title>Gaoshiqiia sediminis gen. nov., sp. nov., isolated from coastal sediment.</title>
        <authorList>
            <person name="Yu W.X."/>
            <person name="Mu D.S."/>
            <person name="Du J.Z."/>
            <person name="Liang Y.Q."/>
        </authorList>
    </citation>
    <scope>NUCLEOTIDE SEQUENCE</scope>
    <source>
        <strain evidence="2">A06</strain>
    </source>
</reference>
<name>A0AA42C7M9_9BACT</name>
<accession>A0AA42C7M9</accession>
<comment type="caution">
    <text evidence="2">The sequence shown here is derived from an EMBL/GenBank/DDBJ whole genome shotgun (WGS) entry which is preliminary data.</text>
</comment>
<keyword evidence="1" id="KW-0175">Coiled coil</keyword>